<dbReference type="Proteomes" id="UP000276133">
    <property type="component" value="Unassembled WGS sequence"/>
</dbReference>
<gene>
    <name evidence="1" type="ORF">BpHYR1_003333</name>
</gene>
<dbReference type="AlphaFoldDB" id="A0A3M7R9F2"/>
<name>A0A3M7R9F2_BRAPC</name>
<comment type="caution">
    <text evidence="1">The sequence shown here is derived from an EMBL/GenBank/DDBJ whole genome shotgun (WGS) entry which is preliminary data.</text>
</comment>
<proteinExistence type="predicted"/>
<organism evidence="1 2">
    <name type="scientific">Brachionus plicatilis</name>
    <name type="common">Marine rotifer</name>
    <name type="synonym">Brachionus muelleri</name>
    <dbReference type="NCBI Taxonomy" id="10195"/>
    <lineage>
        <taxon>Eukaryota</taxon>
        <taxon>Metazoa</taxon>
        <taxon>Spiralia</taxon>
        <taxon>Gnathifera</taxon>
        <taxon>Rotifera</taxon>
        <taxon>Eurotatoria</taxon>
        <taxon>Monogononta</taxon>
        <taxon>Pseudotrocha</taxon>
        <taxon>Ploima</taxon>
        <taxon>Brachionidae</taxon>
        <taxon>Brachionus</taxon>
    </lineage>
</organism>
<dbReference type="EMBL" id="REGN01003927">
    <property type="protein sequence ID" value="RNA20044.1"/>
    <property type="molecule type" value="Genomic_DNA"/>
</dbReference>
<protein>
    <submittedName>
        <fullName evidence="1">Uncharacterized protein</fullName>
    </submittedName>
</protein>
<evidence type="ECO:0000313" key="2">
    <source>
        <dbReference type="Proteomes" id="UP000276133"/>
    </source>
</evidence>
<sequence>MPDKTNDFDTLMSLAQTIEKKVKEQDKIFLIKFAEYLKVSLIMACANSLTKITDFIPILLDEYKNDLHFIKLLKQYTVSIEILPFYNLLKKKVST</sequence>
<reference evidence="1 2" key="1">
    <citation type="journal article" date="2018" name="Sci. Rep.">
        <title>Genomic signatures of local adaptation to the degree of environmental predictability in rotifers.</title>
        <authorList>
            <person name="Franch-Gras L."/>
            <person name="Hahn C."/>
            <person name="Garcia-Roger E.M."/>
            <person name="Carmona M.J."/>
            <person name="Serra M."/>
            <person name="Gomez A."/>
        </authorList>
    </citation>
    <scope>NUCLEOTIDE SEQUENCE [LARGE SCALE GENOMIC DNA]</scope>
    <source>
        <strain evidence="1">HYR1</strain>
    </source>
</reference>
<keyword evidence="2" id="KW-1185">Reference proteome</keyword>
<evidence type="ECO:0000313" key="1">
    <source>
        <dbReference type="EMBL" id="RNA20044.1"/>
    </source>
</evidence>
<accession>A0A3M7R9F2</accession>